<evidence type="ECO:0000313" key="1">
    <source>
        <dbReference type="EMBL" id="KKZ10093.1"/>
    </source>
</evidence>
<dbReference type="Gene3D" id="2.60.40.2030">
    <property type="match status" value="1"/>
</dbReference>
<reference evidence="1 2" key="1">
    <citation type="submission" date="2015-02" db="EMBL/GenBank/DDBJ databases">
        <authorList>
            <person name="Slaby B."/>
            <person name="Hentschel U."/>
        </authorList>
    </citation>
    <scope>NUCLEOTIDE SEQUENCE [LARGE SCALE GENOMIC DNA]</scope>
    <source>
        <strain evidence="1">15L</strain>
    </source>
</reference>
<protein>
    <recommendedName>
        <fullName evidence="3">Calx-beta domain-containing protein</fullName>
    </recommendedName>
</protein>
<dbReference type="EMBL" id="JYFQ01000206">
    <property type="protein sequence ID" value="KKZ10093.1"/>
    <property type="molecule type" value="Genomic_DNA"/>
</dbReference>
<sequence>MGLLAQAPNLDQDSDPDKRLILSQTELTLLEGEEETFFKLRLSSRLKESEVVNVTISSNNEENIAISPSSLTFTEDNWEEWKDIKVSLKNNEIDEDSLSVVIYLSPSGSGYDENNAQDLNLTMNKPAKKLNISLEANVKELKVSSDNTENLIEHDIKFLIRDDMKLNIIEGKSFVFHVGLSNEPTSPVQVKVVLTDEQKEIINIDDNNDFTITPRVLNFTKKDQQTITFSSKNDSIYEADQTISICFDPVGDGYNELVVLDLEIIDDDTPGLALNSSELTLTEGESALLPVRLRTQPTAPVTVKVSTDSPEEVFVKPTTLTFSNEDTDSRNWEHLQYIEIFSNENQYNENDRQITIFLDPSEGGYDNSQSRKFYVTIKDKNKLPLFTFITVVLGGNILVWKFGIKASINDIDIKFQNKENDLLSRIDEKVTQIQTEMEEIKDKLEKK</sequence>
<comment type="caution">
    <text evidence="1">The sequence shown here is derived from an EMBL/GenBank/DDBJ whole genome shotgun (WGS) entry which is preliminary data.</text>
</comment>
<gene>
    <name evidence="1" type="ORF">TQ37_09685</name>
</gene>
<reference evidence="1 2" key="2">
    <citation type="submission" date="2015-05" db="EMBL/GenBank/DDBJ databases">
        <title>Lifestyle Evolution in Cyanobacterial Symbionts of Sponges.</title>
        <authorList>
            <person name="Burgsdorf I."/>
            <person name="Slaby B.M."/>
            <person name="Handley K.M."/>
            <person name="Haber M."/>
            <person name="Blom J."/>
            <person name="Marshall C.W."/>
            <person name="Gilbert J.A."/>
            <person name="Hentschel U."/>
            <person name="Steindler L."/>
        </authorList>
    </citation>
    <scope>NUCLEOTIDE SEQUENCE [LARGE SCALE GENOMIC DNA]</scope>
    <source>
        <strain evidence="1">15L</strain>
    </source>
</reference>
<dbReference type="InterPro" id="IPR038081">
    <property type="entry name" value="CalX-like_sf"/>
</dbReference>
<dbReference type="PATRIC" id="fig|1608419.3.peg.1244"/>
<accession>A0A0G8AR78</accession>
<dbReference type="SUPFAM" id="SSF141072">
    <property type="entry name" value="CalX-like"/>
    <property type="match status" value="1"/>
</dbReference>
<name>A0A0G8AR78_9SYNE</name>
<evidence type="ECO:0000313" key="2">
    <source>
        <dbReference type="Proteomes" id="UP000035037"/>
    </source>
</evidence>
<evidence type="ECO:0008006" key="3">
    <source>
        <dbReference type="Google" id="ProtNLM"/>
    </source>
</evidence>
<dbReference type="AlphaFoldDB" id="A0A0G8AR78"/>
<dbReference type="Proteomes" id="UP000035037">
    <property type="component" value="Unassembled WGS sequence"/>
</dbReference>
<proteinExistence type="predicted"/>
<organism evidence="1 2">
    <name type="scientific">Candidatus Synechococcus spongiarum 15L</name>
    <dbReference type="NCBI Taxonomy" id="1608419"/>
    <lineage>
        <taxon>Bacteria</taxon>
        <taxon>Bacillati</taxon>
        <taxon>Cyanobacteriota</taxon>
        <taxon>Cyanophyceae</taxon>
        <taxon>Synechococcales</taxon>
        <taxon>Synechococcaceae</taxon>
        <taxon>Synechococcus</taxon>
    </lineage>
</organism>